<comment type="similarity">
    <text evidence="2">Belongs to the thymidylate synthase family.</text>
</comment>
<evidence type="ECO:0000256" key="5">
    <source>
        <dbReference type="ARBA" id="ARBA00022679"/>
    </source>
</evidence>
<organism evidence="8">
    <name type="scientific">viral metagenome</name>
    <dbReference type="NCBI Taxonomy" id="1070528"/>
    <lineage>
        <taxon>unclassified sequences</taxon>
        <taxon>metagenomes</taxon>
        <taxon>organismal metagenomes</taxon>
    </lineage>
</organism>
<dbReference type="GO" id="GO:0032259">
    <property type="term" value="P:methylation"/>
    <property type="evidence" value="ECO:0007669"/>
    <property type="project" value="UniProtKB-KW"/>
</dbReference>
<dbReference type="GO" id="GO:0005739">
    <property type="term" value="C:mitochondrion"/>
    <property type="evidence" value="ECO:0007669"/>
    <property type="project" value="TreeGrafter"/>
</dbReference>
<dbReference type="InterPro" id="IPR020940">
    <property type="entry name" value="Thymidylate_synthase_AS"/>
</dbReference>
<dbReference type="GO" id="GO:0006575">
    <property type="term" value="P:modified amino acid metabolic process"/>
    <property type="evidence" value="ECO:0007669"/>
    <property type="project" value="UniProtKB-ARBA"/>
</dbReference>
<feature type="domain" description="Thymidylate synthase/dCMP hydroxymethylase" evidence="7">
    <location>
        <begin position="14"/>
        <end position="297"/>
    </location>
</feature>
<dbReference type="SUPFAM" id="SSF55831">
    <property type="entry name" value="Thymidylate synthase/dCMP hydroxymethylase"/>
    <property type="match status" value="1"/>
</dbReference>
<accession>A0A6C0AJS1</accession>
<dbReference type="InterPro" id="IPR000398">
    <property type="entry name" value="Thymidylate_synthase"/>
</dbReference>
<dbReference type="AlphaFoldDB" id="A0A6C0AJS1"/>
<evidence type="ECO:0000256" key="4">
    <source>
        <dbReference type="ARBA" id="ARBA00022603"/>
    </source>
</evidence>
<dbReference type="EMBL" id="MN740675">
    <property type="protein sequence ID" value="QHS80077.1"/>
    <property type="molecule type" value="Genomic_DNA"/>
</dbReference>
<dbReference type="PANTHER" id="PTHR11548:SF2">
    <property type="entry name" value="THYMIDYLATE SYNTHASE"/>
    <property type="match status" value="1"/>
</dbReference>
<evidence type="ECO:0000259" key="7">
    <source>
        <dbReference type="Pfam" id="PF00303"/>
    </source>
</evidence>
<evidence type="ECO:0000256" key="2">
    <source>
        <dbReference type="ARBA" id="ARBA00009972"/>
    </source>
</evidence>
<evidence type="ECO:0000256" key="1">
    <source>
        <dbReference type="ARBA" id="ARBA00004992"/>
    </source>
</evidence>
<sequence length="298" mass="34737">MSKLGKSFLKQEMQYLNLVKNIMQNGEVIRGRNGNTKRIVGNMMKFSLENNTIPLLTTKHVAWKTCLKELLWFVNGETDNTKLQQQNVKIWNDNSSREFLDSRGLFDNVENDLGPIYGHQWRYFNAPYFNCDVNYSGLGVDQLQNIIDSLKHPEDKLSRRLIMSAWNPQQLHQMALPPCHVLSQFHVNHKNELSCSMYQRSGDVGLGVPFNIASYSFLTHLLAKHCNLKAKEFIYHIGDAHIYETHETILAKQLEREILPFPTIYVLNKYDNINEYEVNDFDIKKYVYAKKINMKMVA</sequence>
<keyword evidence="4" id="KW-0489">Methyltransferase</keyword>
<dbReference type="PRINTS" id="PR00108">
    <property type="entry name" value="THYMDSNTHASE"/>
</dbReference>
<protein>
    <recommendedName>
        <fullName evidence="3">thymidylate synthase</fullName>
        <ecNumber evidence="3">2.1.1.45</ecNumber>
    </recommendedName>
</protein>
<dbReference type="InterPro" id="IPR023451">
    <property type="entry name" value="Thymidate_synth/dCMP_Mease_dom"/>
</dbReference>
<keyword evidence="6" id="KW-0545">Nucleotide biosynthesis</keyword>
<dbReference type="Pfam" id="PF00303">
    <property type="entry name" value="Thymidylat_synt"/>
    <property type="match status" value="1"/>
</dbReference>
<keyword evidence="5" id="KW-0808">Transferase</keyword>
<dbReference type="EC" id="2.1.1.45" evidence="3"/>
<dbReference type="GO" id="GO:0005829">
    <property type="term" value="C:cytosol"/>
    <property type="evidence" value="ECO:0007669"/>
    <property type="project" value="TreeGrafter"/>
</dbReference>
<dbReference type="CDD" id="cd00351">
    <property type="entry name" value="TS_Pyrimidine_HMase"/>
    <property type="match status" value="1"/>
</dbReference>
<evidence type="ECO:0000313" key="8">
    <source>
        <dbReference type="EMBL" id="QHS80077.1"/>
    </source>
</evidence>
<dbReference type="Gene3D" id="3.30.572.10">
    <property type="entry name" value="Thymidylate synthase/dCMP hydroxymethylase domain"/>
    <property type="match status" value="1"/>
</dbReference>
<dbReference type="InterPro" id="IPR036926">
    <property type="entry name" value="Thymidate_synth/dCMP_Mease_sf"/>
</dbReference>
<dbReference type="PROSITE" id="PS00091">
    <property type="entry name" value="THYMIDYLATE_SYNTHASE"/>
    <property type="match status" value="1"/>
</dbReference>
<dbReference type="HAMAP" id="MF_00008">
    <property type="entry name" value="Thymidy_synth_bact"/>
    <property type="match status" value="1"/>
</dbReference>
<dbReference type="NCBIfam" id="TIGR03284">
    <property type="entry name" value="thym_sym"/>
    <property type="match status" value="1"/>
</dbReference>
<name>A0A6C0AJS1_9ZZZZ</name>
<dbReference type="FunFam" id="3.30.572.10:FF:000007">
    <property type="entry name" value="thymidylate synthase isoform X2"/>
    <property type="match status" value="1"/>
</dbReference>
<reference evidence="8" key="1">
    <citation type="journal article" date="2020" name="Nature">
        <title>Giant virus diversity and host interactions through global metagenomics.</title>
        <authorList>
            <person name="Schulz F."/>
            <person name="Roux S."/>
            <person name="Paez-Espino D."/>
            <person name="Jungbluth S."/>
            <person name="Walsh D.A."/>
            <person name="Denef V.J."/>
            <person name="McMahon K.D."/>
            <person name="Konstantinidis K.T."/>
            <person name="Eloe-Fadrosh E.A."/>
            <person name="Kyrpides N.C."/>
            <person name="Woyke T."/>
        </authorList>
    </citation>
    <scope>NUCLEOTIDE SEQUENCE</scope>
    <source>
        <strain evidence="8">GVMAG-S-1039698-54</strain>
    </source>
</reference>
<dbReference type="GO" id="GO:0004799">
    <property type="term" value="F:thymidylate synthase activity"/>
    <property type="evidence" value="ECO:0007669"/>
    <property type="project" value="UniProtKB-EC"/>
</dbReference>
<evidence type="ECO:0000256" key="6">
    <source>
        <dbReference type="ARBA" id="ARBA00022727"/>
    </source>
</evidence>
<comment type="pathway">
    <text evidence="1">Pyrimidine metabolism; dTTP biosynthesis.</text>
</comment>
<dbReference type="GO" id="GO:0006231">
    <property type="term" value="P:dTMP biosynthetic process"/>
    <property type="evidence" value="ECO:0007669"/>
    <property type="project" value="InterPro"/>
</dbReference>
<evidence type="ECO:0000256" key="3">
    <source>
        <dbReference type="ARBA" id="ARBA00011947"/>
    </source>
</evidence>
<dbReference type="InterPro" id="IPR045097">
    <property type="entry name" value="Thymidate_synth/dCMP_Mease"/>
</dbReference>
<dbReference type="PANTHER" id="PTHR11548">
    <property type="entry name" value="THYMIDYLATE SYNTHASE 1"/>
    <property type="match status" value="1"/>
</dbReference>
<proteinExistence type="inferred from homology"/>